<feature type="signal peptide" evidence="2">
    <location>
        <begin position="1"/>
        <end position="23"/>
    </location>
</feature>
<dbReference type="InterPro" id="IPR011250">
    <property type="entry name" value="OMP/PagP_B-barrel"/>
</dbReference>
<evidence type="ECO:0000256" key="2">
    <source>
        <dbReference type="SAM" id="SignalP"/>
    </source>
</evidence>
<protein>
    <submittedName>
        <fullName evidence="4">Lipid A oxidase</fullName>
    </submittedName>
</protein>
<sequence>MRPFRLSTAFLSALLLSTGLAGAARADMVLSAYGGSQWAAPGTVETSDGTRFSADWEGRSFSAPPYYGFRGTWWLNDFGLSDFGVSLDYAHAKVYADDATFRRTPGWTTLEFTDGLNVLTLNGLYRFQDAARDWTPYVGLGAGINIPHVEVTRPSGRTFEYQVGGATLQAQAGVDYKITEHWSAFAEYKANYSFVDVDIDSGAKLKTDVFTHGINLGVSFHF</sequence>
<evidence type="ECO:0000313" key="5">
    <source>
        <dbReference type="Proteomes" id="UP000192652"/>
    </source>
</evidence>
<dbReference type="Pfam" id="PF13505">
    <property type="entry name" value="OMP_b-brl"/>
    <property type="match status" value="1"/>
</dbReference>
<dbReference type="Proteomes" id="UP000192652">
    <property type="component" value="Unassembled WGS sequence"/>
</dbReference>
<feature type="chain" id="PRO_5046876587" evidence="2">
    <location>
        <begin position="24"/>
        <end position="222"/>
    </location>
</feature>
<comment type="caution">
    <text evidence="4">The sequence shown here is derived from an EMBL/GenBank/DDBJ whole genome shotgun (WGS) entry which is preliminary data.</text>
</comment>
<dbReference type="SUPFAM" id="SSF56925">
    <property type="entry name" value="OMPA-like"/>
    <property type="match status" value="1"/>
</dbReference>
<feature type="domain" description="Outer membrane protein beta-barrel" evidence="3">
    <location>
        <begin position="14"/>
        <end position="222"/>
    </location>
</feature>
<keyword evidence="5" id="KW-1185">Reference proteome</keyword>
<dbReference type="RefSeq" id="WP_081176469.1">
    <property type="nucleotide sequence ID" value="NZ_MSPX01000010.1"/>
</dbReference>
<dbReference type="InterPro" id="IPR027385">
    <property type="entry name" value="Beta-barrel_OMP"/>
</dbReference>
<reference evidence="4 5" key="1">
    <citation type="journal article" date="2017" name="Antonie Van Leeuwenhoek">
        <title>Rhizobium rhizosphaerae sp. nov., a novel species isolated from rice rhizosphere.</title>
        <authorList>
            <person name="Zhao J.J."/>
            <person name="Zhang J."/>
            <person name="Zhang R.J."/>
            <person name="Zhang C.W."/>
            <person name="Yin H.Q."/>
            <person name="Zhang X.X."/>
        </authorList>
    </citation>
    <scope>NUCLEOTIDE SEQUENCE [LARGE SCALE GENOMIC DNA]</scope>
    <source>
        <strain evidence="4 5">RD15</strain>
    </source>
</reference>
<keyword evidence="1 2" id="KW-0732">Signal</keyword>
<evidence type="ECO:0000256" key="1">
    <source>
        <dbReference type="ARBA" id="ARBA00022729"/>
    </source>
</evidence>
<dbReference type="EMBL" id="MSPX01000010">
    <property type="protein sequence ID" value="OQP85987.1"/>
    <property type="molecule type" value="Genomic_DNA"/>
</dbReference>
<organism evidence="4 5">
    <name type="scientific">Xaviernesmea rhizosphaerae</name>
    <dbReference type="NCBI Taxonomy" id="1672749"/>
    <lineage>
        <taxon>Bacteria</taxon>
        <taxon>Pseudomonadati</taxon>
        <taxon>Pseudomonadota</taxon>
        <taxon>Alphaproteobacteria</taxon>
        <taxon>Hyphomicrobiales</taxon>
        <taxon>Rhizobiaceae</taxon>
        <taxon>Rhizobium/Agrobacterium group</taxon>
        <taxon>Xaviernesmea</taxon>
    </lineage>
</organism>
<evidence type="ECO:0000259" key="3">
    <source>
        <dbReference type="Pfam" id="PF13505"/>
    </source>
</evidence>
<name>A0ABX3PD59_9HYPH</name>
<dbReference type="Gene3D" id="2.40.160.20">
    <property type="match status" value="1"/>
</dbReference>
<proteinExistence type="predicted"/>
<gene>
    <name evidence="4" type="ORF">BTR14_12955</name>
</gene>
<evidence type="ECO:0000313" key="4">
    <source>
        <dbReference type="EMBL" id="OQP85987.1"/>
    </source>
</evidence>
<accession>A0ABX3PD59</accession>